<evidence type="ECO:0000256" key="1">
    <source>
        <dbReference type="SAM" id="MobiDB-lite"/>
    </source>
</evidence>
<dbReference type="AlphaFoldDB" id="A0A0C3DK99"/>
<feature type="region of interest" description="Disordered" evidence="1">
    <location>
        <begin position="1"/>
        <end position="27"/>
    </location>
</feature>
<evidence type="ECO:0008006" key="4">
    <source>
        <dbReference type="Google" id="ProtNLM"/>
    </source>
</evidence>
<name>A0A0C3DK99_OIDMZ</name>
<accession>A0A0C3DK99</accession>
<gene>
    <name evidence="2" type="ORF">OIDMADRAFT_144955</name>
</gene>
<proteinExistence type="predicted"/>
<dbReference type="Proteomes" id="UP000054321">
    <property type="component" value="Unassembled WGS sequence"/>
</dbReference>
<dbReference type="OrthoDB" id="5386595at2759"/>
<protein>
    <recommendedName>
        <fullName evidence="4">HNH nuclease domain-containing protein</fullName>
    </recommendedName>
</protein>
<dbReference type="EMBL" id="KN832875">
    <property type="protein sequence ID" value="KIN02408.1"/>
    <property type="molecule type" value="Genomic_DNA"/>
</dbReference>
<dbReference type="STRING" id="913774.A0A0C3DK99"/>
<evidence type="ECO:0000313" key="3">
    <source>
        <dbReference type="Proteomes" id="UP000054321"/>
    </source>
</evidence>
<sequence length="432" mass="49054">MASSSSKAPGVPPKTPKRSSSKRTRKQLETDYALLRFQDQETRKKIKPSHSFDANYWLSAAAASEVSAKIHEVETKLAIQNWKEEDGSENEDTMEWWATPEAHHLIEKRKAAVYEKKLYTQQAEKIQRGGPMRRAFQAMFTTSQIGLAAEKVGVGKRSRTQQSKFRQNIIQAYGAAITIPRKPKVIARLYDNATGSKLVPSHVTAAHMVHYSLGPDVLIAIFGINVEGELDTPYNGLLLPSGVETAMDDGAIAIVPDLPDAPSTEEVATWESTEPKEYKWRIIDDEADVLDEPFIDGVDMTIRDLGGKRLFFRNDMRPRARYLYFLFVVAQLKLAWRREYRNDPANVLKKQLGKGFWATKGRYLKRAFLLAIAEEIGHDTEICDNIPMEPGDDNEPDETGVIGIAKQLRFQKRRYEDRYEEDEDEDEDEGDN</sequence>
<evidence type="ECO:0000313" key="2">
    <source>
        <dbReference type="EMBL" id="KIN02408.1"/>
    </source>
</evidence>
<dbReference type="InParanoid" id="A0A0C3DK99"/>
<reference evidence="2 3" key="1">
    <citation type="submission" date="2014-04" db="EMBL/GenBank/DDBJ databases">
        <authorList>
            <consortium name="DOE Joint Genome Institute"/>
            <person name="Kuo A."/>
            <person name="Martino E."/>
            <person name="Perotto S."/>
            <person name="Kohler A."/>
            <person name="Nagy L.G."/>
            <person name="Floudas D."/>
            <person name="Copeland A."/>
            <person name="Barry K.W."/>
            <person name="Cichocki N."/>
            <person name="Veneault-Fourrey C."/>
            <person name="LaButti K."/>
            <person name="Lindquist E.A."/>
            <person name="Lipzen A."/>
            <person name="Lundell T."/>
            <person name="Morin E."/>
            <person name="Murat C."/>
            <person name="Sun H."/>
            <person name="Tunlid A."/>
            <person name="Henrissat B."/>
            <person name="Grigoriev I.V."/>
            <person name="Hibbett D.S."/>
            <person name="Martin F."/>
            <person name="Nordberg H.P."/>
            <person name="Cantor M.N."/>
            <person name="Hua S.X."/>
        </authorList>
    </citation>
    <scope>NUCLEOTIDE SEQUENCE [LARGE SCALE GENOMIC DNA]</scope>
    <source>
        <strain evidence="2 3">Zn</strain>
    </source>
</reference>
<dbReference type="HOGENOM" id="CLU_051391_1_0_1"/>
<reference evidence="3" key="2">
    <citation type="submission" date="2015-01" db="EMBL/GenBank/DDBJ databases">
        <title>Evolutionary Origins and Diversification of the Mycorrhizal Mutualists.</title>
        <authorList>
            <consortium name="DOE Joint Genome Institute"/>
            <consortium name="Mycorrhizal Genomics Consortium"/>
            <person name="Kohler A."/>
            <person name="Kuo A."/>
            <person name="Nagy L.G."/>
            <person name="Floudas D."/>
            <person name="Copeland A."/>
            <person name="Barry K.W."/>
            <person name="Cichocki N."/>
            <person name="Veneault-Fourrey C."/>
            <person name="LaButti K."/>
            <person name="Lindquist E.A."/>
            <person name="Lipzen A."/>
            <person name="Lundell T."/>
            <person name="Morin E."/>
            <person name="Murat C."/>
            <person name="Riley R."/>
            <person name="Ohm R."/>
            <person name="Sun H."/>
            <person name="Tunlid A."/>
            <person name="Henrissat B."/>
            <person name="Grigoriev I.V."/>
            <person name="Hibbett D.S."/>
            <person name="Martin F."/>
        </authorList>
    </citation>
    <scope>NUCLEOTIDE SEQUENCE [LARGE SCALE GENOMIC DNA]</scope>
    <source>
        <strain evidence="3">Zn</strain>
    </source>
</reference>
<keyword evidence="3" id="KW-1185">Reference proteome</keyword>
<feature type="compositionally biased region" description="Basic residues" evidence="1">
    <location>
        <begin position="15"/>
        <end position="25"/>
    </location>
</feature>
<organism evidence="2 3">
    <name type="scientific">Oidiodendron maius (strain Zn)</name>
    <dbReference type="NCBI Taxonomy" id="913774"/>
    <lineage>
        <taxon>Eukaryota</taxon>
        <taxon>Fungi</taxon>
        <taxon>Dikarya</taxon>
        <taxon>Ascomycota</taxon>
        <taxon>Pezizomycotina</taxon>
        <taxon>Leotiomycetes</taxon>
        <taxon>Leotiomycetes incertae sedis</taxon>
        <taxon>Myxotrichaceae</taxon>
        <taxon>Oidiodendron</taxon>
    </lineage>
</organism>